<sequence>MSGQARQSKASQIWEPGRAHSGPRASDRFRSRPDLMQLPQLLAGWLNPDLGQCYVGGRSGLT</sequence>
<feature type="compositionally biased region" description="Polar residues" evidence="1">
    <location>
        <begin position="1"/>
        <end position="11"/>
    </location>
</feature>
<comment type="caution">
    <text evidence="2">The sequence shown here is derived from an EMBL/GenBank/DDBJ whole genome shotgun (WGS) entry which is preliminary data.</text>
</comment>
<feature type="region of interest" description="Disordered" evidence="1">
    <location>
        <begin position="1"/>
        <end position="32"/>
    </location>
</feature>
<dbReference type="EMBL" id="BMAT01005840">
    <property type="protein sequence ID" value="GFS00599.1"/>
    <property type="molecule type" value="Genomic_DNA"/>
</dbReference>
<proteinExistence type="predicted"/>
<dbReference type="AlphaFoldDB" id="A0AAV4HR06"/>
<evidence type="ECO:0000256" key="1">
    <source>
        <dbReference type="SAM" id="MobiDB-lite"/>
    </source>
</evidence>
<dbReference type="Proteomes" id="UP000762676">
    <property type="component" value="Unassembled WGS sequence"/>
</dbReference>
<keyword evidence="3" id="KW-1185">Reference proteome</keyword>
<evidence type="ECO:0000313" key="3">
    <source>
        <dbReference type="Proteomes" id="UP000762676"/>
    </source>
</evidence>
<evidence type="ECO:0000313" key="2">
    <source>
        <dbReference type="EMBL" id="GFS00599.1"/>
    </source>
</evidence>
<feature type="non-terminal residue" evidence="2">
    <location>
        <position position="62"/>
    </location>
</feature>
<accession>A0AAV4HR06</accession>
<reference evidence="2 3" key="1">
    <citation type="journal article" date="2021" name="Elife">
        <title>Chloroplast acquisition without the gene transfer in kleptoplastic sea slugs, Plakobranchus ocellatus.</title>
        <authorList>
            <person name="Maeda T."/>
            <person name="Takahashi S."/>
            <person name="Yoshida T."/>
            <person name="Shimamura S."/>
            <person name="Takaki Y."/>
            <person name="Nagai Y."/>
            <person name="Toyoda A."/>
            <person name="Suzuki Y."/>
            <person name="Arimoto A."/>
            <person name="Ishii H."/>
            <person name="Satoh N."/>
            <person name="Nishiyama T."/>
            <person name="Hasebe M."/>
            <person name="Maruyama T."/>
            <person name="Minagawa J."/>
            <person name="Obokata J."/>
            <person name="Shigenobu S."/>
        </authorList>
    </citation>
    <scope>NUCLEOTIDE SEQUENCE [LARGE SCALE GENOMIC DNA]</scope>
</reference>
<protein>
    <submittedName>
        <fullName evidence="2">Uncharacterized protein</fullName>
    </submittedName>
</protein>
<gene>
    <name evidence="2" type="ORF">ElyMa_002818600</name>
</gene>
<organism evidence="2 3">
    <name type="scientific">Elysia marginata</name>
    <dbReference type="NCBI Taxonomy" id="1093978"/>
    <lineage>
        <taxon>Eukaryota</taxon>
        <taxon>Metazoa</taxon>
        <taxon>Spiralia</taxon>
        <taxon>Lophotrochozoa</taxon>
        <taxon>Mollusca</taxon>
        <taxon>Gastropoda</taxon>
        <taxon>Heterobranchia</taxon>
        <taxon>Euthyneura</taxon>
        <taxon>Panpulmonata</taxon>
        <taxon>Sacoglossa</taxon>
        <taxon>Placobranchoidea</taxon>
        <taxon>Plakobranchidae</taxon>
        <taxon>Elysia</taxon>
    </lineage>
</organism>
<name>A0AAV4HR06_9GAST</name>